<organism evidence="2 3">
    <name type="scientific">Paxillus rubicundulus Ve08.2h10</name>
    <dbReference type="NCBI Taxonomy" id="930991"/>
    <lineage>
        <taxon>Eukaryota</taxon>
        <taxon>Fungi</taxon>
        <taxon>Dikarya</taxon>
        <taxon>Basidiomycota</taxon>
        <taxon>Agaricomycotina</taxon>
        <taxon>Agaricomycetes</taxon>
        <taxon>Agaricomycetidae</taxon>
        <taxon>Boletales</taxon>
        <taxon>Paxilineae</taxon>
        <taxon>Paxillaceae</taxon>
        <taxon>Paxillus</taxon>
    </lineage>
</organism>
<dbReference type="Proteomes" id="UP000054538">
    <property type="component" value="Unassembled WGS sequence"/>
</dbReference>
<evidence type="ECO:0000313" key="2">
    <source>
        <dbReference type="EMBL" id="KIK80831.1"/>
    </source>
</evidence>
<feature type="region of interest" description="Disordered" evidence="1">
    <location>
        <begin position="51"/>
        <end position="92"/>
    </location>
</feature>
<protein>
    <submittedName>
        <fullName evidence="2">Uncharacterized protein</fullName>
    </submittedName>
</protein>
<dbReference type="InParanoid" id="A0A0D0DAA0"/>
<accession>A0A0D0DAA0</accession>
<reference evidence="3" key="2">
    <citation type="submission" date="2015-01" db="EMBL/GenBank/DDBJ databases">
        <title>Evolutionary Origins and Diversification of the Mycorrhizal Mutualists.</title>
        <authorList>
            <consortium name="DOE Joint Genome Institute"/>
            <consortium name="Mycorrhizal Genomics Consortium"/>
            <person name="Kohler A."/>
            <person name="Kuo A."/>
            <person name="Nagy L.G."/>
            <person name="Floudas D."/>
            <person name="Copeland A."/>
            <person name="Barry K.W."/>
            <person name="Cichocki N."/>
            <person name="Veneault-Fourrey C."/>
            <person name="LaButti K."/>
            <person name="Lindquist E.A."/>
            <person name="Lipzen A."/>
            <person name="Lundell T."/>
            <person name="Morin E."/>
            <person name="Murat C."/>
            <person name="Riley R."/>
            <person name="Ohm R."/>
            <person name="Sun H."/>
            <person name="Tunlid A."/>
            <person name="Henrissat B."/>
            <person name="Grigoriev I.V."/>
            <person name="Hibbett D.S."/>
            <person name="Martin F."/>
        </authorList>
    </citation>
    <scope>NUCLEOTIDE SEQUENCE [LARGE SCALE GENOMIC DNA]</scope>
    <source>
        <strain evidence="3">Ve08.2h10</strain>
    </source>
</reference>
<evidence type="ECO:0000313" key="3">
    <source>
        <dbReference type="Proteomes" id="UP000054538"/>
    </source>
</evidence>
<reference evidence="2 3" key="1">
    <citation type="submission" date="2014-04" db="EMBL/GenBank/DDBJ databases">
        <authorList>
            <consortium name="DOE Joint Genome Institute"/>
            <person name="Kuo A."/>
            <person name="Kohler A."/>
            <person name="Jargeat P."/>
            <person name="Nagy L.G."/>
            <person name="Floudas D."/>
            <person name="Copeland A."/>
            <person name="Barry K.W."/>
            <person name="Cichocki N."/>
            <person name="Veneault-Fourrey C."/>
            <person name="LaButti K."/>
            <person name="Lindquist E.A."/>
            <person name="Lipzen A."/>
            <person name="Lundell T."/>
            <person name="Morin E."/>
            <person name="Murat C."/>
            <person name="Sun H."/>
            <person name="Tunlid A."/>
            <person name="Henrissat B."/>
            <person name="Grigoriev I.V."/>
            <person name="Hibbett D.S."/>
            <person name="Martin F."/>
            <person name="Nordberg H.P."/>
            <person name="Cantor M.N."/>
            <person name="Hua S.X."/>
        </authorList>
    </citation>
    <scope>NUCLEOTIDE SEQUENCE [LARGE SCALE GENOMIC DNA]</scope>
    <source>
        <strain evidence="2 3">Ve08.2h10</strain>
    </source>
</reference>
<sequence length="112" mass="12389">MLLSGLTSTVDCVSTAMANPCWGLAYPQHSGLRYVAHNCSRQQHISSRISCRRNPRGFGQPSDLESGLANPQSPHSTWSRSQRDTRTPLPLDTNRLGRAISFPLLHYGLQVT</sequence>
<dbReference type="EMBL" id="KN825923">
    <property type="protein sequence ID" value="KIK80831.1"/>
    <property type="molecule type" value="Genomic_DNA"/>
</dbReference>
<evidence type="ECO:0000256" key="1">
    <source>
        <dbReference type="SAM" id="MobiDB-lite"/>
    </source>
</evidence>
<feature type="compositionally biased region" description="Polar residues" evidence="1">
    <location>
        <begin position="69"/>
        <end position="80"/>
    </location>
</feature>
<dbReference type="AlphaFoldDB" id="A0A0D0DAA0"/>
<name>A0A0D0DAA0_9AGAM</name>
<keyword evidence="3" id="KW-1185">Reference proteome</keyword>
<dbReference type="HOGENOM" id="CLU_2146667_0_0_1"/>
<gene>
    <name evidence="2" type="ORF">PAXRUDRAFT_219295</name>
</gene>
<proteinExistence type="predicted"/>